<organism evidence="13 14">
    <name type="scientific">Clostridium neonatale</name>
    <dbReference type="NCBI Taxonomy" id="137838"/>
    <lineage>
        <taxon>Bacteria</taxon>
        <taxon>Bacillati</taxon>
        <taxon>Bacillota</taxon>
        <taxon>Clostridia</taxon>
        <taxon>Eubacteriales</taxon>
        <taxon>Clostridiaceae</taxon>
        <taxon>Clostridium</taxon>
    </lineage>
</organism>
<dbReference type="GO" id="GO:0000160">
    <property type="term" value="P:phosphorelay signal transduction system"/>
    <property type="evidence" value="ECO:0007669"/>
    <property type="project" value="UniProtKB-KW"/>
</dbReference>
<gene>
    <name evidence="13" type="ORF">CQ394_00065</name>
</gene>
<dbReference type="GO" id="GO:0043565">
    <property type="term" value="F:sequence-specific DNA binding"/>
    <property type="evidence" value="ECO:0007669"/>
    <property type="project" value="InterPro"/>
</dbReference>
<dbReference type="PANTHER" id="PTHR42713">
    <property type="entry name" value="HISTIDINE KINASE-RELATED"/>
    <property type="match status" value="1"/>
</dbReference>
<sequence>MNTLKSLRLGDKPMINLLIVDDEIFTLEGLVDILPLKTLGITNTKQAFDGVNALEIVKDFKPDILLTDVKMPRMNGIDLAFEIRKLYPDCSIIFMSGYSDKEYLKSAIQLKAITYVEKPIELEELEIAIKNAILENSKSKTINYNIEDTLALEMTKPWDISRIEDILSSCVSKTMSNLIYESSFLTILIPINISITDNKILSELRNVCRLYNFNCFISKKGDNLIIIQLFFSKNNATSNFSNSVFTSLFDSFGEHLSNYTDYFICVGKIVHSINEIYDSFMSANEVTNYTFFYNYNSVIFPSSNNTDDYSIGSDFSSKFNGYLLKEDKYNLILFIKQLTLEFNKYRSTPISSVKDTYYKLILLVSNFANTRNISFTKHTNHGDIFELILECPNIFVLEKLFIDFIEEIFAALEDTSKKSAPVVAVLDYIHQNYSSPSLCLEEISKNTFLTPTYICVIFKEHTSKTVNKYITEYRTEKAKSFLKDTNIKMSDVAEKVGYNDPNYFSKIFRKATNYTPSEYRRLFTR</sequence>
<comment type="function">
    <text evidence="9">May play the central regulatory role in sporulation. It may be an element of the effector pathway responsible for the activation of sporulation genes in response to nutritional stress. Spo0A may act in concert with spo0H (a sigma factor) to control the expression of some genes that are critical to the sporulation process.</text>
</comment>
<evidence type="ECO:0000259" key="11">
    <source>
        <dbReference type="PROSITE" id="PS01124"/>
    </source>
</evidence>
<dbReference type="EMBL" id="PDCJ01000001">
    <property type="protein sequence ID" value="PEG30163.1"/>
    <property type="molecule type" value="Genomic_DNA"/>
</dbReference>
<dbReference type="CDD" id="cd17536">
    <property type="entry name" value="REC_YesN-like"/>
    <property type="match status" value="1"/>
</dbReference>
<keyword evidence="3" id="KW-0963">Cytoplasm</keyword>
<feature type="domain" description="Response regulatory" evidence="12">
    <location>
        <begin position="16"/>
        <end position="133"/>
    </location>
</feature>
<dbReference type="Gene3D" id="3.40.50.2300">
    <property type="match status" value="1"/>
</dbReference>
<accession>A0A2A7MFG1</accession>
<dbReference type="SUPFAM" id="SSF46689">
    <property type="entry name" value="Homeodomain-like"/>
    <property type="match status" value="1"/>
</dbReference>
<keyword evidence="8" id="KW-0804">Transcription</keyword>
<keyword evidence="6" id="KW-0805">Transcription regulation</keyword>
<dbReference type="InterPro" id="IPR020449">
    <property type="entry name" value="Tscrpt_reg_AraC-type_HTH"/>
</dbReference>
<evidence type="ECO:0000256" key="9">
    <source>
        <dbReference type="ARBA" id="ARBA00024867"/>
    </source>
</evidence>
<feature type="modified residue" description="4-aspartylphosphate" evidence="10">
    <location>
        <position position="68"/>
    </location>
</feature>
<dbReference type="SMART" id="SM00342">
    <property type="entry name" value="HTH_ARAC"/>
    <property type="match status" value="1"/>
</dbReference>
<dbReference type="PROSITE" id="PS50110">
    <property type="entry name" value="RESPONSE_REGULATORY"/>
    <property type="match status" value="1"/>
</dbReference>
<dbReference type="InterPro" id="IPR018060">
    <property type="entry name" value="HTH_AraC"/>
</dbReference>
<dbReference type="Gene3D" id="1.10.10.60">
    <property type="entry name" value="Homeodomain-like"/>
    <property type="match status" value="2"/>
</dbReference>
<evidence type="ECO:0000256" key="8">
    <source>
        <dbReference type="ARBA" id="ARBA00023163"/>
    </source>
</evidence>
<keyword evidence="7" id="KW-0238">DNA-binding</keyword>
<dbReference type="InterPro" id="IPR051552">
    <property type="entry name" value="HptR"/>
</dbReference>
<dbReference type="GO" id="GO:0003700">
    <property type="term" value="F:DNA-binding transcription factor activity"/>
    <property type="evidence" value="ECO:0007669"/>
    <property type="project" value="InterPro"/>
</dbReference>
<feature type="domain" description="HTH araC/xylS-type" evidence="11">
    <location>
        <begin position="423"/>
        <end position="522"/>
    </location>
</feature>
<evidence type="ECO:0000256" key="1">
    <source>
        <dbReference type="ARBA" id="ARBA00004496"/>
    </source>
</evidence>
<dbReference type="SUPFAM" id="SSF52172">
    <property type="entry name" value="CheY-like"/>
    <property type="match status" value="1"/>
</dbReference>
<evidence type="ECO:0000256" key="7">
    <source>
        <dbReference type="ARBA" id="ARBA00023125"/>
    </source>
</evidence>
<dbReference type="AlphaFoldDB" id="A0A2A7MFG1"/>
<comment type="subcellular location">
    <subcellularLocation>
        <location evidence="1">Cytoplasm</location>
    </subcellularLocation>
</comment>
<dbReference type="Pfam" id="PF12833">
    <property type="entry name" value="HTH_18"/>
    <property type="match status" value="1"/>
</dbReference>
<dbReference type="InterPro" id="IPR001789">
    <property type="entry name" value="Sig_transdc_resp-reg_receiver"/>
</dbReference>
<evidence type="ECO:0000256" key="5">
    <source>
        <dbReference type="ARBA" id="ARBA00023012"/>
    </source>
</evidence>
<evidence type="ECO:0000259" key="12">
    <source>
        <dbReference type="PROSITE" id="PS50110"/>
    </source>
</evidence>
<evidence type="ECO:0000256" key="2">
    <source>
        <dbReference type="ARBA" id="ARBA00018672"/>
    </source>
</evidence>
<dbReference type="OrthoDB" id="384217at2"/>
<evidence type="ECO:0000256" key="6">
    <source>
        <dbReference type="ARBA" id="ARBA00023015"/>
    </source>
</evidence>
<comment type="caution">
    <text evidence="13">The sequence shown here is derived from an EMBL/GenBank/DDBJ whole genome shotgun (WGS) entry which is preliminary data.</text>
</comment>
<evidence type="ECO:0000256" key="3">
    <source>
        <dbReference type="ARBA" id="ARBA00022490"/>
    </source>
</evidence>
<dbReference type="Proteomes" id="UP000220840">
    <property type="component" value="Unassembled WGS sequence"/>
</dbReference>
<dbReference type="InterPro" id="IPR011006">
    <property type="entry name" value="CheY-like_superfamily"/>
</dbReference>
<dbReference type="PANTHER" id="PTHR42713:SF3">
    <property type="entry name" value="TRANSCRIPTIONAL REGULATORY PROTEIN HPTR"/>
    <property type="match status" value="1"/>
</dbReference>
<keyword evidence="5" id="KW-0902">Two-component regulatory system</keyword>
<dbReference type="PRINTS" id="PR00032">
    <property type="entry name" value="HTHARAC"/>
</dbReference>
<dbReference type="STRING" id="137838.GCA_001458595_01448"/>
<evidence type="ECO:0000256" key="4">
    <source>
        <dbReference type="ARBA" id="ARBA00022553"/>
    </source>
</evidence>
<dbReference type="SMART" id="SM00448">
    <property type="entry name" value="REC"/>
    <property type="match status" value="1"/>
</dbReference>
<reference evidence="13 14" key="1">
    <citation type="submission" date="2017-10" db="EMBL/GenBank/DDBJ databases">
        <title>Effective Description of Clostridium neonatale sp. nov. linked to necrotizing enterocolitis in neonates and a clarification of species assignable to the genus Clostridium (Prazmowski 1880) emend. Lawson and Rainey 2016.</title>
        <authorList>
            <person name="Bernard K."/>
            <person name="Burdz T."/>
            <person name="Wiebe D."/>
            <person name="Balcewich B."/>
            <person name="Alfa M."/>
            <person name="Bernier A.-M."/>
        </authorList>
    </citation>
    <scope>NUCLEOTIDE SEQUENCE [LARGE SCALE GENOMIC DNA]</scope>
    <source>
        <strain evidence="13 14">LCDC99A005</strain>
    </source>
</reference>
<proteinExistence type="predicted"/>
<dbReference type="GO" id="GO:0005737">
    <property type="term" value="C:cytoplasm"/>
    <property type="evidence" value="ECO:0007669"/>
    <property type="project" value="UniProtKB-SubCell"/>
</dbReference>
<dbReference type="Pfam" id="PF00072">
    <property type="entry name" value="Response_reg"/>
    <property type="match status" value="1"/>
</dbReference>
<evidence type="ECO:0000256" key="10">
    <source>
        <dbReference type="PROSITE-ProRule" id="PRU00169"/>
    </source>
</evidence>
<dbReference type="PROSITE" id="PS01124">
    <property type="entry name" value="HTH_ARAC_FAMILY_2"/>
    <property type="match status" value="1"/>
</dbReference>
<name>A0A2A7MFG1_9CLOT</name>
<protein>
    <recommendedName>
        <fullName evidence="2">Stage 0 sporulation protein A homolog</fullName>
    </recommendedName>
</protein>
<dbReference type="InterPro" id="IPR009057">
    <property type="entry name" value="Homeodomain-like_sf"/>
</dbReference>
<keyword evidence="14" id="KW-1185">Reference proteome</keyword>
<evidence type="ECO:0000313" key="13">
    <source>
        <dbReference type="EMBL" id="PEG30163.1"/>
    </source>
</evidence>
<evidence type="ECO:0000313" key="14">
    <source>
        <dbReference type="Proteomes" id="UP000220840"/>
    </source>
</evidence>
<keyword evidence="4 10" id="KW-0597">Phosphoprotein</keyword>